<dbReference type="EMBL" id="KN716418">
    <property type="protein sequence ID" value="KJH45249.1"/>
    <property type="molecule type" value="Genomic_DNA"/>
</dbReference>
<reference evidence="8" key="2">
    <citation type="journal article" date="2016" name="Sci. Rep.">
        <title>Dictyocaulus viviparus genome, variome and transcriptome elucidate lungworm biology and support future intervention.</title>
        <authorList>
            <person name="McNulty S.N."/>
            <person name="Strube C."/>
            <person name="Rosa B.A."/>
            <person name="Martin J.C."/>
            <person name="Tyagi R."/>
            <person name="Choi Y.J."/>
            <person name="Wang Q."/>
            <person name="Hallsworth Pepin K."/>
            <person name="Zhang X."/>
            <person name="Ozersky P."/>
            <person name="Wilson R.K."/>
            <person name="Sternberg P.W."/>
            <person name="Gasser R.B."/>
            <person name="Mitreva M."/>
        </authorList>
    </citation>
    <scope>NUCLEOTIDE SEQUENCE [LARGE SCALE GENOMIC DNA]</scope>
    <source>
        <strain evidence="8">HannoverDv2000</strain>
    </source>
</reference>
<dbReference type="STRING" id="29172.A0A0D8XN89"/>
<dbReference type="Pfam" id="PF04193">
    <property type="entry name" value="PQ-loop"/>
    <property type="match status" value="2"/>
</dbReference>
<dbReference type="GO" id="GO:0015174">
    <property type="term" value="F:basic amino acid transmembrane transporter activity"/>
    <property type="evidence" value="ECO:0007669"/>
    <property type="project" value="TreeGrafter"/>
</dbReference>
<keyword evidence="8" id="KW-1185">Reference proteome</keyword>
<keyword evidence="4 6" id="KW-0472">Membrane</keyword>
<feature type="transmembrane region" description="Helical" evidence="6">
    <location>
        <begin position="70"/>
        <end position="90"/>
    </location>
</feature>
<dbReference type="SMART" id="SM00679">
    <property type="entry name" value="CTNS"/>
    <property type="match status" value="2"/>
</dbReference>
<dbReference type="GO" id="GO:0016020">
    <property type="term" value="C:membrane"/>
    <property type="evidence" value="ECO:0007669"/>
    <property type="project" value="UniProtKB-SubCell"/>
</dbReference>
<evidence type="ECO:0000256" key="5">
    <source>
        <dbReference type="ARBA" id="ARBA00038039"/>
    </source>
</evidence>
<feature type="transmembrane region" description="Helical" evidence="6">
    <location>
        <begin position="38"/>
        <end position="58"/>
    </location>
</feature>
<dbReference type="AlphaFoldDB" id="A0A0D8XN89"/>
<gene>
    <name evidence="7" type="ORF">DICVIV_08703</name>
</gene>
<comment type="similarity">
    <text evidence="5">Belongs to the laat-1 family.</text>
</comment>
<dbReference type="Gene3D" id="1.20.1280.290">
    <property type="match status" value="1"/>
</dbReference>
<protein>
    <submittedName>
        <fullName evidence="7">PQ loop repeat protein</fullName>
    </submittedName>
</protein>
<evidence type="ECO:0000313" key="7">
    <source>
        <dbReference type="EMBL" id="KJH45249.1"/>
    </source>
</evidence>
<dbReference type="OrthoDB" id="8048523at2759"/>
<evidence type="ECO:0000256" key="2">
    <source>
        <dbReference type="ARBA" id="ARBA00022692"/>
    </source>
</evidence>
<organism evidence="7 8">
    <name type="scientific">Dictyocaulus viviparus</name>
    <name type="common">Bovine lungworm</name>
    <dbReference type="NCBI Taxonomy" id="29172"/>
    <lineage>
        <taxon>Eukaryota</taxon>
        <taxon>Metazoa</taxon>
        <taxon>Ecdysozoa</taxon>
        <taxon>Nematoda</taxon>
        <taxon>Chromadorea</taxon>
        <taxon>Rhabditida</taxon>
        <taxon>Rhabditina</taxon>
        <taxon>Rhabditomorpha</taxon>
        <taxon>Strongyloidea</taxon>
        <taxon>Metastrongylidae</taxon>
        <taxon>Dictyocaulus</taxon>
    </lineage>
</organism>
<evidence type="ECO:0000256" key="4">
    <source>
        <dbReference type="ARBA" id="ARBA00023136"/>
    </source>
</evidence>
<feature type="transmembrane region" description="Helical" evidence="6">
    <location>
        <begin position="144"/>
        <end position="165"/>
    </location>
</feature>
<evidence type="ECO:0000313" key="8">
    <source>
        <dbReference type="Proteomes" id="UP000053766"/>
    </source>
</evidence>
<dbReference type="PANTHER" id="PTHR16201:SF34">
    <property type="entry name" value="LYSOSOMAL AMINO ACID TRANSPORTER 1"/>
    <property type="match status" value="1"/>
</dbReference>
<reference evidence="7 8" key="1">
    <citation type="submission" date="2013-11" db="EMBL/GenBank/DDBJ databases">
        <title>Draft genome of the bovine lungworm Dictyocaulus viviparus.</title>
        <authorList>
            <person name="Mitreva M."/>
        </authorList>
    </citation>
    <scope>NUCLEOTIDE SEQUENCE [LARGE SCALE GENOMIC DNA]</scope>
    <source>
        <strain evidence="7 8">HannoverDv2000</strain>
    </source>
</reference>
<name>A0A0D8XN89_DICVI</name>
<keyword evidence="3 6" id="KW-1133">Transmembrane helix</keyword>
<feature type="transmembrane region" description="Helical" evidence="6">
    <location>
        <begin position="111"/>
        <end position="138"/>
    </location>
</feature>
<dbReference type="InterPro" id="IPR051415">
    <property type="entry name" value="LAAT-1"/>
</dbReference>
<accession>A0A0D8XN89</accession>
<sequence>MKVDEFIIYESTIEGYNCSNGSRWMISVDCEDARMESLGLITGIVSLLLFLIPLLWQLFHNYKAKATSGISHISLLFWKASSSVIAYKAWLIFESYTDMNYERKSCEGLSLLMFFTIVAANLTYGLFILMATTNWLLFLRHFPWLAGSFGCVLFDIIVISQYYYYRDRRERERDSAVVDLIEDVDYDYD</sequence>
<evidence type="ECO:0000256" key="1">
    <source>
        <dbReference type="ARBA" id="ARBA00004141"/>
    </source>
</evidence>
<dbReference type="Proteomes" id="UP000053766">
    <property type="component" value="Unassembled WGS sequence"/>
</dbReference>
<comment type="subcellular location">
    <subcellularLocation>
        <location evidence="1">Membrane</location>
        <topology evidence="1">Multi-pass membrane protein</topology>
    </subcellularLocation>
</comment>
<dbReference type="InterPro" id="IPR006603">
    <property type="entry name" value="PQ-loop_rpt"/>
</dbReference>
<evidence type="ECO:0000256" key="3">
    <source>
        <dbReference type="ARBA" id="ARBA00022989"/>
    </source>
</evidence>
<proteinExistence type="inferred from homology"/>
<dbReference type="PANTHER" id="PTHR16201">
    <property type="entry name" value="SEVEN TRANSMEMBRANE PROTEIN 1-RELATED"/>
    <property type="match status" value="1"/>
</dbReference>
<evidence type="ECO:0000256" key="6">
    <source>
        <dbReference type="SAM" id="Phobius"/>
    </source>
</evidence>
<keyword evidence="2 6" id="KW-0812">Transmembrane</keyword>